<name>A0AC60QMU4_IXOPE</name>
<proteinExistence type="predicted"/>
<organism evidence="1 2">
    <name type="scientific">Ixodes persulcatus</name>
    <name type="common">Taiga tick</name>
    <dbReference type="NCBI Taxonomy" id="34615"/>
    <lineage>
        <taxon>Eukaryota</taxon>
        <taxon>Metazoa</taxon>
        <taxon>Ecdysozoa</taxon>
        <taxon>Arthropoda</taxon>
        <taxon>Chelicerata</taxon>
        <taxon>Arachnida</taxon>
        <taxon>Acari</taxon>
        <taxon>Parasitiformes</taxon>
        <taxon>Ixodida</taxon>
        <taxon>Ixodoidea</taxon>
        <taxon>Ixodidae</taxon>
        <taxon>Ixodinae</taxon>
        <taxon>Ixodes</taxon>
    </lineage>
</organism>
<evidence type="ECO:0000313" key="2">
    <source>
        <dbReference type="Proteomes" id="UP000805193"/>
    </source>
</evidence>
<gene>
    <name evidence="1" type="ORF">HPB47_018511</name>
</gene>
<keyword evidence="2" id="KW-1185">Reference proteome</keyword>
<dbReference type="Proteomes" id="UP000805193">
    <property type="component" value="Unassembled WGS sequence"/>
</dbReference>
<dbReference type="EMBL" id="JABSTQ010007655">
    <property type="protein sequence ID" value="KAG0435398.1"/>
    <property type="molecule type" value="Genomic_DNA"/>
</dbReference>
<feature type="non-terminal residue" evidence="1">
    <location>
        <position position="1"/>
    </location>
</feature>
<protein>
    <submittedName>
        <fullName evidence="1">Uncharacterized protein</fullName>
    </submittedName>
</protein>
<reference evidence="1 2" key="1">
    <citation type="journal article" date="2020" name="Cell">
        <title>Large-Scale Comparative Analyses of Tick Genomes Elucidate Their Genetic Diversity and Vector Capacities.</title>
        <authorList>
            <consortium name="Tick Genome and Microbiome Consortium (TIGMIC)"/>
            <person name="Jia N."/>
            <person name="Wang J."/>
            <person name="Shi W."/>
            <person name="Du L."/>
            <person name="Sun Y."/>
            <person name="Zhan W."/>
            <person name="Jiang J.F."/>
            <person name="Wang Q."/>
            <person name="Zhang B."/>
            <person name="Ji P."/>
            <person name="Bell-Sakyi L."/>
            <person name="Cui X.M."/>
            <person name="Yuan T.T."/>
            <person name="Jiang B.G."/>
            <person name="Yang W.F."/>
            <person name="Lam T.T."/>
            <person name="Chang Q.C."/>
            <person name="Ding S.J."/>
            <person name="Wang X.J."/>
            <person name="Zhu J.G."/>
            <person name="Ruan X.D."/>
            <person name="Zhao L."/>
            <person name="Wei J.T."/>
            <person name="Ye R.Z."/>
            <person name="Que T.C."/>
            <person name="Du C.H."/>
            <person name="Zhou Y.H."/>
            <person name="Cheng J.X."/>
            <person name="Dai P.F."/>
            <person name="Guo W.B."/>
            <person name="Han X.H."/>
            <person name="Huang E.J."/>
            <person name="Li L.F."/>
            <person name="Wei W."/>
            <person name="Gao Y.C."/>
            <person name="Liu J.Z."/>
            <person name="Shao H.Z."/>
            <person name="Wang X."/>
            <person name="Wang C.C."/>
            <person name="Yang T.C."/>
            <person name="Huo Q.B."/>
            <person name="Li W."/>
            <person name="Chen H.Y."/>
            <person name="Chen S.E."/>
            <person name="Zhou L.G."/>
            <person name="Ni X.B."/>
            <person name="Tian J.H."/>
            <person name="Sheng Y."/>
            <person name="Liu T."/>
            <person name="Pan Y.S."/>
            <person name="Xia L.Y."/>
            <person name="Li J."/>
            <person name="Zhao F."/>
            <person name="Cao W.C."/>
        </authorList>
    </citation>
    <scope>NUCLEOTIDE SEQUENCE [LARGE SCALE GENOMIC DNA]</scope>
    <source>
        <strain evidence="1">Iper-2018</strain>
    </source>
</reference>
<accession>A0AC60QMU4</accession>
<comment type="caution">
    <text evidence="1">The sequence shown here is derived from an EMBL/GenBank/DDBJ whole genome shotgun (WGS) entry which is preliminary data.</text>
</comment>
<evidence type="ECO:0000313" key="1">
    <source>
        <dbReference type="EMBL" id="KAG0435398.1"/>
    </source>
</evidence>
<feature type="non-terminal residue" evidence="1">
    <location>
        <position position="142"/>
    </location>
</feature>
<sequence>NSLNELSLRHVELEPSICSDFSRRPRTLRDVDTWKATEFRTFLLYTGPIVLRSILPKPLMANFMVLHCAITILSSPTYSVEYIDYAEKLLLHFVEVYMSLYGKHAVSYNIHNLVHLASDVRNHGILQKWSAFPFENFMGSLK</sequence>